<dbReference type="Gene3D" id="3.40.50.300">
    <property type="entry name" value="P-loop containing nucleotide triphosphate hydrolases"/>
    <property type="match status" value="1"/>
</dbReference>
<dbReference type="EMBL" id="BJLP01000053">
    <property type="protein sequence ID" value="GEA82274.1"/>
    <property type="molecule type" value="Genomic_DNA"/>
</dbReference>
<gene>
    <name evidence="4" type="ORF">CUD01_27180</name>
</gene>
<evidence type="ECO:0000259" key="3">
    <source>
        <dbReference type="PROSITE" id="PS00662"/>
    </source>
</evidence>
<dbReference type="GO" id="GO:0016887">
    <property type="term" value="F:ATP hydrolysis activity"/>
    <property type="evidence" value="ECO:0007669"/>
    <property type="project" value="InterPro"/>
</dbReference>
<dbReference type="GO" id="GO:0005524">
    <property type="term" value="F:ATP binding"/>
    <property type="evidence" value="ECO:0007669"/>
    <property type="project" value="InterPro"/>
</dbReference>
<dbReference type="AlphaFoldDB" id="A0A4Y3KFU4"/>
<dbReference type="PROSITE" id="PS00662">
    <property type="entry name" value="T2SP_E"/>
    <property type="match status" value="1"/>
</dbReference>
<dbReference type="InterPro" id="IPR027417">
    <property type="entry name" value="P-loop_NTPase"/>
</dbReference>
<evidence type="ECO:0000256" key="1">
    <source>
        <dbReference type="ARBA" id="ARBA00006611"/>
    </source>
</evidence>
<feature type="compositionally biased region" description="Low complexity" evidence="2">
    <location>
        <begin position="48"/>
        <end position="68"/>
    </location>
</feature>
<sequence>MSEYYQPAAGEPARPLPPFRPAGPQAGEPVPPATPTMFSPIPSQSTGAPVMPAAPASSAPPTSSAPLSVAAVREQFPQPAFAPGGSPAHPTYARAAEGAQPAFVPGGPPTTFTPTPAPTTFTPAGAPTAPATFTPGPAAPTASGAPAGYAPAPAAAPAPGAPARPAASAPAGDDKRPRDRAPVARVGMAQEAQEGDLPIDKVLTRMVELGASDVHLTTGAMPMVRISGSLKPLEGFGQMSPEPLRRALYAILTQKQRETFEANLELDFSYAVRGLARFRVNIYQQRESIGAAFRVIPYEIKPLEDLGVPAIVGNFAGLPRGLVLVTGPTGSGKSTTLASIVDLANRTREDHIMTVEDPIEFLHRHKKSLVNQREVGADTLSFANALKHVLRQDPDIILVGEMRDLETISVALTAAETGHLVFATLHTQDAAQTIDRIIDVFPSHQQSQVRTQLAGAIQGVVCQTLCKRADGPGRAVATEVLVATPAIRNLIREGKTHQIYSAMQAGASQGMHTMDQHLSELVKKGTISHEVGLDKCHHVEDFNRLTGRFSGGTQGGAALAGAQFGVQ</sequence>
<evidence type="ECO:0000313" key="5">
    <source>
        <dbReference type="Proteomes" id="UP000315842"/>
    </source>
</evidence>
<comment type="similarity">
    <text evidence="1">Belongs to the GSP E family.</text>
</comment>
<feature type="region of interest" description="Disordered" evidence="2">
    <location>
        <begin position="100"/>
        <end position="192"/>
    </location>
</feature>
<name>A0A4Y3KFU4_CELUD</name>
<feature type="domain" description="Bacterial type II secretion system protein E" evidence="3">
    <location>
        <begin position="390"/>
        <end position="404"/>
    </location>
</feature>
<proteinExistence type="inferred from homology"/>
<dbReference type="NCBIfam" id="TIGR01420">
    <property type="entry name" value="pilT_fam"/>
    <property type="match status" value="1"/>
</dbReference>
<dbReference type="SUPFAM" id="SSF52540">
    <property type="entry name" value="P-loop containing nucleoside triphosphate hydrolases"/>
    <property type="match status" value="1"/>
</dbReference>
<dbReference type="RefSeq" id="WP_280525827.1">
    <property type="nucleotide sequence ID" value="NZ_BJLP01000053.1"/>
</dbReference>
<dbReference type="PANTHER" id="PTHR30486">
    <property type="entry name" value="TWITCHING MOTILITY PROTEIN PILT"/>
    <property type="match status" value="1"/>
</dbReference>
<accession>A0A4Y3KFU4</accession>
<comment type="caution">
    <text evidence="4">The sequence shown here is derived from an EMBL/GenBank/DDBJ whole genome shotgun (WGS) entry which is preliminary data.</text>
</comment>
<reference evidence="4 5" key="1">
    <citation type="submission" date="2019-06" db="EMBL/GenBank/DDBJ databases">
        <title>Whole genome shotgun sequence of Cellulomonas uda NBRC 3747.</title>
        <authorList>
            <person name="Hosoyama A."/>
            <person name="Uohara A."/>
            <person name="Ohji S."/>
            <person name="Ichikawa N."/>
        </authorList>
    </citation>
    <scope>NUCLEOTIDE SEQUENCE [LARGE SCALE GENOMIC DNA]</scope>
    <source>
        <strain evidence="4 5">NBRC 3747</strain>
    </source>
</reference>
<feature type="compositionally biased region" description="Low complexity" evidence="2">
    <location>
        <begin position="101"/>
        <end position="153"/>
    </location>
</feature>
<evidence type="ECO:0000256" key="2">
    <source>
        <dbReference type="SAM" id="MobiDB-lite"/>
    </source>
</evidence>
<dbReference type="InterPro" id="IPR003593">
    <property type="entry name" value="AAA+_ATPase"/>
</dbReference>
<evidence type="ECO:0000313" key="4">
    <source>
        <dbReference type="EMBL" id="GEA82274.1"/>
    </source>
</evidence>
<dbReference type="SMART" id="SM00382">
    <property type="entry name" value="AAA"/>
    <property type="match status" value="1"/>
</dbReference>
<dbReference type="Proteomes" id="UP000315842">
    <property type="component" value="Unassembled WGS sequence"/>
</dbReference>
<dbReference type="InterPro" id="IPR050921">
    <property type="entry name" value="T4SS_GSP_E_ATPase"/>
</dbReference>
<feature type="compositionally biased region" description="Basic and acidic residues" evidence="2">
    <location>
        <begin position="172"/>
        <end position="182"/>
    </location>
</feature>
<dbReference type="Pfam" id="PF00437">
    <property type="entry name" value="T2SSE"/>
    <property type="match status" value="1"/>
</dbReference>
<keyword evidence="5" id="KW-1185">Reference proteome</keyword>
<dbReference type="InterPro" id="IPR001482">
    <property type="entry name" value="T2SS/T4SS_dom"/>
</dbReference>
<dbReference type="CDD" id="cd01131">
    <property type="entry name" value="PilT"/>
    <property type="match status" value="1"/>
</dbReference>
<protein>
    <recommendedName>
        <fullName evidence="3">Bacterial type II secretion system protein E domain-containing protein</fullName>
    </recommendedName>
</protein>
<organism evidence="4 5">
    <name type="scientific">Cellulomonas uda</name>
    <dbReference type="NCBI Taxonomy" id="1714"/>
    <lineage>
        <taxon>Bacteria</taxon>
        <taxon>Bacillati</taxon>
        <taxon>Actinomycetota</taxon>
        <taxon>Actinomycetes</taxon>
        <taxon>Micrococcales</taxon>
        <taxon>Cellulomonadaceae</taxon>
        <taxon>Cellulomonas</taxon>
    </lineage>
</organism>
<dbReference type="InterPro" id="IPR006321">
    <property type="entry name" value="PilT/PilU"/>
</dbReference>
<feature type="region of interest" description="Disordered" evidence="2">
    <location>
        <begin position="1"/>
        <end position="68"/>
    </location>
</feature>
<dbReference type="Gene3D" id="3.30.450.90">
    <property type="match status" value="1"/>
</dbReference>